<reference evidence="2 3" key="1">
    <citation type="journal article" date="2023" name="Life. Sci Alliance">
        <title>Evolutionary insights into 3D genome organization and epigenetic landscape of Vigna mungo.</title>
        <authorList>
            <person name="Junaid A."/>
            <person name="Singh B."/>
            <person name="Bhatia S."/>
        </authorList>
    </citation>
    <scope>NUCLEOTIDE SEQUENCE [LARGE SCALE GENOMIC DNA]</scope>
    <source>
        <strain evidence="2">Urdbean</strain>
    </source>
</reference>
<keyword evidence="1" id="KW-0812">Transmembrane</keyword>
<sequence>MGLALHIQWFSRIHIYLFTGANDMCICFSEQANPFLFCFIQNFEFVRSGNLLFSWFSDKPCSLSSSQHLINLPNRVYILLFGILNFLAGQLIDVFFIHQSSKATSLSPFVFLIPRRGNLA</sequence>
<dbReference type="EMBL" id="CP144700">
    <property type="protein sequence ID" value="WVZ23259.1"/>
    <property type="molecule type" value="Genomic_DNA"/>
</dbReference>
<feature type="transmembrane region" description="Helical" evidence="1">
    <location>
        <begin position="76"/>
        <end position="97"/>
    </location>
</feature>
<evidence type="ECO:0000313" key="3">
    <source>
        <dbReference type="Proteomes" id="UP001374535"/>
    </source>
</evidence>
<proteinExistence type="predicted"/>
<dbReference type="AlphaFoldDB" id="A0AAQ3S8J7"/>
<name>A0AAQ3S8J7_VIGMU</name>
<evidence type="ECO:0000256" key="1">
    <source>
        <dbReference type="SAM" id="Phobius"/>
    </source>
</evidence>
<protein>
    <submittedName>
        <fullName evidence="2">Uncharacterized protein</fullName>
    </submittedName>
</protein>
<evidence type="ECO:0000313" key="2">
    <source>
        <dbReference type="EMBL" id="WVZ23259.1"/>
    </source>
</evidence>
<keyword evidence="1" id="KW-1133">Transmembrane helix</keyword>
<dbReference type="Proteomes" id="UP001374535">
    <property type="component" value="Chromosome 1"/>
</dbReference>
<gene>
    <name evidence="2" type="ORF">V8G54_001803</name>
</gene>
<keyword evidence="3" id="KW-1185">Reference proteome</keyword>
<keyword evidence="1" id="KW-0472">Membrane</keyword>
<organism evidence="2 3">
    <name type="scientific">Vigna mungo</name>
    <name type="common">Black gram</name>
    <name type="synonym">Phaseolus mungo</name>
    <dbReference type="NCBI Taxonomy" id="3915"/>
    <lineage>
        <taxon>Eukaryota</taxon>
        <taxon>Viridiplantae</taxon>
        <taxon>Streptophyta</taxon>
        <taxon>Embryophyta</taxon>
        <taxon>Tracheophyta</taxon>
        <taxon>Spermatophyta</taxon>
        <taxon>Magnoliopsida</taxon>
        <taxon>eudicotyledons</taxon>
        <taxon>Gunneridae</taxon>
        <taxon>Pentapetalae</taxon>
        <taxon>rosids</taxon>
        <taxon>fabids</taxon>
        <taxon>Fabales</taxon>
        <taxon>Fabaceae</taxon>
        <taxon>Papilionoideae</taxon>
        <taxon>50 kb inversion clade</taxon>
        <taxon>NPAAA clade</taxon>
        <taxon>indigoferoid/millettioid clade</taxon>
        <taxon>Phaseoleae</taxon>
        <taxon>Vigna</taxon>
    </lineage>
</organism>
<accession>A0AAQ3S8J7</accession>